<dbReference type="GO" id="GO:0016757">
    <property type="term" value="F:glycosyltransferase activity"/>
    <property type="evidence" value="ECO:0007669"/>
    <property type="project" value="InterPro"/>
</dbReference>
<dbReference type="SUPFAM" id="SSF48452">
    <property type="entry name" value="TPR-like"/>
    <property type="match status" value="1"/>
</dbReference>
<dbReference type="CDD" id="cd03794">
    <property type="entry name" value="GT4_WbuB-like"/>
    <property type="match status" value="1"/>
</dbReference>
<dbReference type="InterPro" id="IPR001296">
    <property type="entry name" value="Glyco_trans_1"/>
</dbReference>
<dbReference type="Pfam" id="PF00534">
    <property type="entry name" value="Glycos_transf_1"/>
    <property type="match status" value="1"/>
</dbReference>
<evidence type="ECO:0000256" key="1">
    <source>
        <dbReference type="PROSITE-ProRule" id="PRU00339"/>
    </source>
</evidence>
<dbReference type="Pfam" id="PF13579">
    <property type="entry name" value="Glyco_trans_4_4"/>
    <property type="match status" value="1"/>
</dbReference>
<feature type="domain" description="Glycosyltransferase subfamily 4-like N-terminal" evidence="3">
    <location>
        <begin position="479"/>
        <end position="657"/>
    </location>
</feature>
<evidence type="ECO:0000313" key="4">
    <source>
        <dbReference type="EMBL" id="PTM54755.1"/>
    </source>
</evidence>
<sequence length="868" mass="99915">MMKQQIRYLVTRMLSYGVQKKPELQNWFPSSIRWKLLLADAYIARNQFRYARAIIKEALILNPVHPGTHLRSYQLARQMGELDTWEEWVKQLFLDHPFSEAPFYQLGIHYRRQKNLEGALPLLERAYVLSAGSEKTAKVLKRTYYDLRDVENLLRLGWDWPSPFLEEEEYRFLYRYVTSHEQQELLHPLTERAARDWPDSLDLQLLWVDTLIRAERVEEGGRWLEQVRQRFPDRQEVERKQALVESIHLSRELADTLLHEGMEAFREKFEEAKEKVPAHMGAVLVEIARSFADRHDADEESAEQFFALLKEEEVDSLLRLEVELTWRIRRGETHRVVEGVGDWLKAEPSDEDGKVRQANVLKEAAQFLLEEKCYLQALGCLERLQKDYPHVVEPAELYRDLGLCQRELGQVEEALTSVEEEHRLRPTTGTERKRAIIQDEVALAHSPMVIPTISERKGESVSGRVLHVLNNTLPYTGNGYAIRSQAILRFQKERGFRPVVVTRLGFPEGKNSEKAGVVREAVDGLLAYRLMDDDHRLRFTPIQTYLKRYTEALEEVVEEVRPEAIHAASNFFNGYPAAVVARSQGLPFIYEVRGFWEMTRAAVIEGYHDSAKYQSHRRMEQEVIQAADQVVVIGETLKEYLIGEGVEADKITVVPNGVDTQQFEPMSPDRELAARWGLEGKRVIGFIGSITSYEGLDDLIVAFARLSERMEDLRLLIVGGGSELPRLKELAAQIGVNKRVIFTGRVEHDAVPRYYSLVDICPFPRIDATVCELITPLKPLEAMALAKTVLVSDLPALRELVRGGETGLVFRRGDVDALTEALAEVLEAPGEAERLGRQAREWVLQQRDWRDVVTRYREVYDRVLSTPV</sequence>
<dbReference type="InterPro" id="IPR011990">
    <property type="entry name" value="TPR-like_helical_dom_sf"/>
</dbReference>
<organism evidence="4 5">
    <name type="scientific">Desmospora activa DSM 45169</name>
    <dbReference type="NCBI Taxonomy" id="1121389"/>
    <lineage>
        <taxon>Bacteria</taxon>
        <taxon>Bacillati</taxon>
        <taxon>Bacillota</taxon>
        <taxon>Bacilli</taxon>
        <taxon>Bacillales</taxon>
        <taxon>Thermoactinomycetaceae</taxon>
        <taxon>Desmospora</taxon>
    </lineage>
</organism>
<dbReference type="PROSITE" id="PS50005">
    <property type="entry name" value="TPR"/>
    <property type="match status" value="1"/>
</dbReference>
<dbReference type="OrthoDB" id="73743at2"/>
<dbReference type="Proteomes" id="UP000241639">
    <property type="component" value="Unassembled WGS sequence"/>
</dbReference>
<dbReference type="PANTHER" id="PTHR45947">
    <property type="entry name" value="SULFOQUINOVOSYL TRANSFERASE SQD2"/>
    <property type="match status" value="1"/>
</dbReference>
<proteinExistence type="predicted"/>
<protein>
    <submittedName>
        <fullName evidence="4">PEP-CTERM/exosortase A-associated glycosyltransferase</fullName>
    </submittedName>
</protein>
<evidence type="ECO:0000313" key="5">
    <source>
        <dbReference type="Proteomes" id="UP000241639"/>
    </source>
</evidence>
<dbReference type="InterPro" id="IPR019734">
    <property type="entry name" value="TPR_rpt"/>
</dbReference>
<dbReference type="InterPro" id="IPR028098">
    <property type="entry name" value="Glyco_trans_4-like_N"/>
</dbReference>
<evidence type="ECO:0000259" key="3">
    <source>
        <dbReference type="Pfam" id="PF13579"/>
    </source>
</evidence>
<accession>A0A2T4Z1W5</accession>
<dbReference type="Gene3D" id="3.40.50.2000">
    <property type="entry name" value="Glycogen Phosphorylase B"/>
    <property type="match status" value="2"/>
</dbReference>
<dbReference type="InterPro" id="IPR050194">
    <property type="entry name" value="Glycosyltransferase_grp1"/>
</dbReference>
<dbReference type="EMBL" id="PZZP01000003">
    <property type="protein sequence ID" value="PTM54755.1"/>
    <property type="molecule type" value="Genomic_DNA"/>
</dbReference>
<dbReference type="SUPFAM" id="SSF53756">
    <property type="entry name" value="UDP-Glycosyltransferase/glycogen phosphorylase"/>
    <property type="match status" value="1"/>
</dbReference>
<evidence type="ECO:0000259" key="2">
    <source>
        <dbReference type="Pfam" id="PF00534"/>
    </source>
</evidence>
<dbReference type="AlphaFoldDB" id="A0A2T4Z1W5"/>
<gene>
    <name evidence="4" type="ORF">C8J48_3407</name>
</gene>
<keyword evidence="1" id="KW-0802">TPR repeat</keyword>
<dbReference type="SMART" id="SM00028">
    <property type="entry name" value="TPR"/>
    <property type="match status" value="3"/>
</dbReference>
<reference evidence="4 5" key="1">
    <citation type="submission" date="2018-04" db="EMBL/GenBank/DDBJ databases">
        <title>Genomic Encyclopedia of Archaeal and Bacterial Type Strains, Phase II (KMG-II): from individual species to whole genera.</title>
        <authorList>
            <person name="Goeker M."/>
        </authorList>
    </citation>
    <scope>NUCLEOTIDE SEQUENCE [LARGE SCALE GENOMIC DNA]</scope>
    <source>
        <strain evidence="4 5">DSM 45169</strain>
    </source>
</reference>
<comment type="caution">
    <text evidence="4">The sequence shown here is derived from an EMBL/GenBank/DDBJ whole genome shotgun (WGS) entry which is preliminary data.</text>
</comment>
<dbReference type="PANTHER" id="PTHR45947:SF3">
    <property type="entry name" value="SULFOQUINOVOSYL TRANSFERASE SQD2"/>
    <property type="match status" value="1"/>
</dbReference>
<dbReference type="Gene3D" id="1.25.40.10">
    <property type="entry name" value="Tetratricopeptide repeat domain"/>
    <property type="match status" value="2"/>
</dbReference>
<name>A0A2T4Z1W5_9BACL</name>
<feature type="domain" description="Glycosyl transferase family 1" evidence="2">
    <location>
        <begin position="677"/>
        <end position="842"/>
    </location>
</feature>
<feature type="repeat" description="TPR" evidence="1">
    <location>
        <begin position="395"/>
        <end position="428"/>
    </location>
</feature>
<keyword evidence="4" id="KW-0808">Transferase</keyword>
<keyword evidence="5" id="KW-1185">Reference proteome</keyword>